<accession>A0ACC2GLU7</accession>
<proteinExistence type="predicted"/>
<keyword evidence="2" id="KW-1185">Reference proteome</keyword>
<comment type="caution">
    <text evidence="1">The sequence shown here is derived from an EMBL/GenBank/DDBJ whole genome shotgun (WGS) entry which is preliminary data.</text>
</comment>
<evidence type="ECO:0000313" key="1">
    <source>
        <dbReference type="EMBL" id="KAJ8004507.1"/>
    </source>
</evidence>
<evidence type="ECO:0000313" key="2">
    <source>
        <dbReference type="Proteomes" id="UP001157502"/>
    </source>
</evidence>
<gene>
    <name evidence="1" type="ORF">DPEC_G00136990</name>
</gene>
<dbReference type="EMBL" id="CM055738">
    <property type="protein sequence ID" value="KAJ8004507.1"/>
    <property type="molecule type" value="Genomic_DNA"/>
</dbReference>
<protein>
    <submittedName>
        <fullName evidence="1">Uncharacterized protein</fullName>
    </submittedName>
</protein>
<reference evidence="1" key="1">
    <citation type="submission" date="2021-05" db="EMBL/GenBank/DDBJ databases">
        <authorList>
            <person name="Pan Q."/>
            <person name="Jouanno E."/>
            <person name="Zahm M."/>
            <person name="Klopp C."/>
            <person name="Cabau C."/>
            <person name="Louis A."/>
            <person name="Berthelot C."/>
            <person name="Parey E."/>
            <person name="Roest Crollius H."/>
            <person name="Montfort J."/>
            <person name="Robinson-Rechavi M."/>
            <person name="Bouchez O."/>
            <person name="Lampietro C."/>
            <person name="Lopez Roques C."/>
            <person name="Donnadieu C."/>
            <person name="Postlethwait J."/>
            <person name="Bobe J."/>
            <person name="Dillon D."/>
            <person name="Chandos A."/>
            <person name="von Hippel F."/>
            <person name="Guiguen Y."/>
        </authorList>
    </citation>
    <scope>NUCLEOTIDE SEQUENCE</scope>
    <source>
        <strain evidence="1">YG-Jan2019</strain>
    </source>
</reference>
<sequence>MPSWSTETCRIKDSVSLGTVGQSTGNADIPLECRSQPFGKPNFCLQRHIPCKTIRSTSLEESKSITTKLVTELQRISKCQSHLTTSHGEEYSLVECQQFILQWAKELSTLPMTSGERNKSSPKLQSACWEEYEVEKTMSPEDAERRLSESQRVVENWAAQLESRPKGSVCPSEDVCSVLRDLERQWKTGKLPSMLPAMDFIIWSVLQEHPDQGTIPEIWLKSKQSFKHSASITVIPELVWDWICEAAVDILLDPKSANPSVLISVDRKRMRVGEKKECQEYGHHSACPSYNGWFCALGTEGFTTGRRYWEVGVEGKRDWRIGVARESAPRNGYIDLNTTTGYWTLRMQITGLKALKVPAVDIRNPGDLSRIGVYLDVEQGQLSFYDAVRRSHIYTFNDTFPEKLYPVFGTVETDLDLIIHKVP</sequence>
<name>A0ACC2GLU7_DALPE</name>
<organism evidence="1 2">
    <name type="scientific">Dallia pectoralis</name>
    <name type="common">Alaska blackfish</name>
    <dbReference type="NCBI Taxonomy" id="75939"/>
    <lineage>
        <taxon>Eukaryota</taxon>
        <taxon>Metazoa</taxon>
        <taxon>Chordata</taxon>
        <taxon>Craniata</taxon>
        <taxon>Vertebrata</taxon>
        <taxon>Euteleostomi</taxon>
        <taxon>Actinopterygii</taxon>
        <taxon>Neopterygii</taxon>
        <taxon>Teleostei</taxon>
        <taxon>Protacanthopterygii</taxon>
        <taxon>Esociformes</taxon>
        <taxon>Umbridae</taxon>
        <taxon>Dallia</taxon>
    </lineage>
</organism>
<dbReference type="Proteomes" id="UP001157502">
    <property type="component" value="Chromosome 11"/>
</dbReference>